<gene>
    <name evidence="1" type="ORF">C942_04909</name>
</gene>
<protein>
    <submittedName>
        <fullName evidence="1">Uncharacterized protein</fullName>
    </submittedName>
</protein>
<reference evidence="1 2" key="1">
    <citation type="submission" date="2012-12" db="EMBL/GenBank/DDBJ databases">
        <title>Genome Assembly of Photobacterium sp. AK15.</title>
        <authorList>
            <person name="Khatri I."/>
            <person name="Vaidya B."/>
            <person name="Srinivas T.N.R."/>
            <person name="Subramanian S."/>
            <person name="Pinnaka A."/>
        </authorList>
    </citation>
    <scope>NUCLEOTIDE SEQUENCE [LARGE SCALE GENOMIC DNA]</scope>
    <source>
        <strain evidence="1 2">AK15</strain>
    </source>
</reference>
<dbReference type="PATRIC" id="fig|1056511.3.peg.1723"/>
<sequence length="38" mass="4281">MEHKAANTSSTVKETRFITGKLTTNNYAEIKKILIKTV</sequence>
<accession>L8JFR7</accession>
<dbReference type="AlphaFoldDB" id="L8JFR7"/>
<dbReference type="Proteomes" id="UP000011134">
    <property type="component" value="Unassembled WGS sequence"/>
</dbReference>
<evidence type="ECO:0000313" key="1">
    <source>
        <dbReference type="EMBL" id="ELR66247.1"/>
    </source>
</evidence>
<keyword evidence="2" id="KW-1185">Reference proteome</keyword>
<name>L8JFR7_9GAMM</name>
<dbReference type="EMBL" id="AMZO01000009">
    <property type="protein sequence ID" value="ELR66247.1"/>
    <property type="molecule type" value="Genomic_DNA"/>
</dbReference>
<evidence type="ECO:0000313" key="2">
    <source>
        <dbReference type="Proteomes" id="UP000011134"/>
    </source>
</evidence>
<comment type="caution">
    <text evidence="1">The sequence shown here is derived from an EMBL/GenBank/DDBJ whole genome shotgun (WGS) entry which is preliminary data.</text>
</comment>
<organism evidence="1 2">
    <name type="scientific">Photobacterium marinum</name>
    <dbReference type="NCBI Taxonomy" id="1056511"/>
    <lineage>
        <taxon>Bacteria</taxon>
        <taxon>Pseudomonadati</taxon>
        <taxon>Pseudomonadota</taxon>
        <taxon>Gammaproteobacteria</taxon>
        <taxon>Vibrionales</taxon>
        <taxon>Vibrionaceae</taxon>
        <taxon>Photobacterium</taxon>
    </lineage>
</organism>
<proteinExistence type="predicted"/>